<proteinExistence type="predicted"/>
<reference evidence="1 2" key="1">
    <citation type="submission" date="2014-04" db="EMBL/GenBank/DDBJ databases">
        <authorList>
            <consortium name="DOE Joint Genome Institute"/>
            <person name="Kuo A."/>
            <person name="Tarkka M."/>
            <person name="Buscot F."/>
            <person name="Kohler A."/>
            <person name="Nagy L.G."/>
            <person name="Floudas D."/>
            <person name="Copeland A."/>
            <person name="Barry K.W."/>
            <person name="Cichocki N."/>
            <person name="Veneault-Fourrey C."/>
            <person name="LaButti K."/>
            <person name="Lindquist E.A."/>
            <person name="Lipzen A."/>
            <person name="Lundell T."/>
            <person name="Morin E."/>
            <person name="Murat C."/>
            <person name="Sun H."/>
            <person name="Tunlid A."/>
            <person name="Henrissat B."/>
            <person name="Grigoriev I.V."/>
            <person name="Hibbett D.S."/>
            <person name="Martin F."/>
            <person name="Nordberg H.P."/>
            <person name="Cantor M.N."/>
            <person name="Hua S.X."/>
        </authorList>
    </citation>
    <scope>NUCLEOTIDE SEQUENCE [LARGE SCALE GENOMIC DNA]</scope>
    <source>
        <strain evidence="1 2">F 1598</strain>
    </source>
</reference>
<dbReference type="AlphaFoldDB" id="A0A0C3FC78"/>
<dbReference type="HOGENOM" id="CLU_2961659_0_0_1"/>
<evidence type="ECO:0000313" key="2">
    <source>
        <dbReference type="Proteomes" id="UP000054166"/>
    </source>
</evidence>
<protein>
    <submittedName>
        <fullName evidence="1">Uncharacterized protein</fullName>
    </submittedName>
</protein>
<gene>
    <name evidence="1" type="ORF">PILCRDRAFT_825250</name>
</gene>
<keyword evidence="2" id="KW-1185">Reference proteome</keyword>
<organism evidence="1 2">
    <name type="scientific">Piloderma croceum (strain F 1598)</name>
    <dbReference type="NCBI Taxonomy" id="765440"/>
    <lineage>
        <taxon>Eukaryota</taxon>
        <taxon>Fungi</taxon>
        <taxon>Dikarya</taxon>
        <taxon>Basidiomycota</taxon>
        <taxon>Agaricomycotina</taxon>
        <taxon>Agaricomycetes</taxon>
        <taxon>Agaricomycetidae</taxon>
        <taxon>Atheliales</taxon>
        <taxon>Atheliaceae</taxon>
        <taxon>Piloderma</taxon>
    </lineage>
</organism>
<sequence>MAYLFFRSVYNTLCRLSIPSKSAMLIASVIRVSFDRRLAHVSILVRHNMNSAEHRDYRS</sequence>
<name>A0A0C3FC78_PILCF</name>
<evidence type="ECO:0000313" key="1">
    <source>
        <dbReference type="EMBL" id="KIM77469.1"/>
    </source>
</evidence>
<dbReference type="EMBL" id="KN833024">
    <property type="protein sequence ID" value="KIM77469.1"/>
    <property type="molecule type" value="Genomic_DNA"/>
</dbReference>
<accession>A0A0C3FC78</accession>
<reference evidence="2" key="2">
    <citation type="submission" date="2015-01" db="EMBL/GenBank/DDBJ databases">
        <title>Evolutionary Origins and Diversification of the Mycorrhizal Mutualists.</title>
        <authorList>
            <consortium name="DOE Joint Genome Institute"/>
            <consortium name="Mycorrhizal Genomics Consortium"/>
            <person name="Kohler A."/>
            <person name="Kuo A."/>
            <person name="Nagy L.G."/>
            <person name="Floudas D."/>
            <person name="Copeland A."/>
            <person name="Barry K.W."/>
            <person name="Cichocki N."/>
            <person name="Veneault-Fourrey C."/>
            <person name="LaButti K."/>
            <person name="Lindquist E.A."/>
            <person name="Lipzen A."/>
            <person name="Lundell T."/>
            <person name="Morin E."/>
            <person name="Murat C."/>
            <person name="Riley R."/>
            <person name="Ohm R."/>
            <person name="Sun H."/>
            <person name="Tunlid A."/>
            <person name="Henrissat B."/>
            <person name="Grigoriev I.V."/>
            <person name="Hibbett D.S."/>
            <person name="Martin F."/>
        </authorList>
    </citation>
    <scope>NUCLEOTIDE SEQUENCE [LARGE SCALE GENOMIC DNA]</scope>
    <source>
        <strain evidence="2">F 1598</strain>
    </source>
</reference>
<dbReference type="Proteomes" id="UP000054166">
    <property type="component" value="Unassembled WGS sequence"/>
</dbReference>
<dbReference type="InParanoid" id="A0A0C3FC78"/>